<feature type="transmembrane region" description="Helical" evidence="1">
    <location>
        <begin position="128"/>
        <end position="151"/>
    </location>
</feature>
<dbReference type="Proteomes" id="UP000276568">
    <property type="component" value="Unassembled WGS sequence"/>
</dbReference>
<protein>
    <submittedName>
        <fullName evidence="2">Uncharacterized protein</fullName>
    </submittedName>
</protein>
<sequence>MVKAKYFLYYFGMSVIYDLAYFYIAAHATNYVPLVLLIGVLWSVGLYKLCMELWDIHRKIEWNEGLIVILVQFLFQFVLLVCLNISVKNDVAAIVLQVAYGLIVLLWMPVQIGVNYRLAKQKKPQKMGLWKGCTAYLIILVGLDTLTRNVYALTSLESVAKSMALANNTWFGWTMVTWMQVHFASAIGMALIVIVIYFVLSLFESGIWLYVVNQIGKENGFKRIKAHK</sequence>
<keyword evidence="1" id="KW-0812">Transmembrane</keyword>
<gene>
    <name evidence="2" type="ORF">EDX97_10805</name>
</gene>
<feature type="transmembrane region" description="Helical" evidence="1">
    <location>
        <begin position="171"/>
        <end position="200"/>
    </location>
</feature>
<feature type="transmembrane region" description="Helical" evidence="1">
    <location>
        <begin position="31"/>
        <end position="54"/>
    </location>
</feature>
<feature type="transmembrane region" description="Helical" evidence="1">
    <location>
        <begin position="7"/>
        <end position="25"/>
    </location>
</feature>
<name>A0A3N0HYA7_9FIRM</name>
<organism evidence="2 3">
    <name type="scientific">Absicoccus porci</name>
    <dbReference type="NCBI Taxonomy" id="2486576"/>
    <lineage>
        <taxon>Bacteria</taxon>
        <taxon>Bacillati</taxon>
        <taxon>Bacillota</taxon>
        <taxon>Erysipelotrichia</taxon>
        <taxon>Erysipelotrichales</taxon>
        <taxon>Erysipelotrichaceae</taxon>
        <taxon>Absicoccus</taxon>
    </lineage>
</organism>
<dbReference type="AlphaFoldDB" id="A0A3N0HYA7"/>
<evidence type="ECO:0000313" key="3">
    <source>
        <dbReference type="Proteomes" id="UP000276568"/>
    </source>
</evidence>
<keyword evidence="1" id="KW-1133">Transmembrane helix</keyword>
<proteinExistence type="predicted"/>
<feature type="transmembrane region" description="Helical" evidence="1">
    <location>
        <begin position="66"/>
        <end position="87"/>
    </location>
</feature>
<comment type="caution">
    <text evidence="2">The sequence shown here is derived from an EMBL/GenBank/DDBJ whole genome shotgun (WGS) entry which is preliminary data.</text>
</comment>
<keyword evidence="1" id="KW-0472">Membrane</keyword>
<dbReference type="EMBL" id="RJQC01000005">
    <property type="protein sequence ID" value="RNM29112.1"/>
    <property type="molecule type" value="Genomic_DNA"/>
</dbReference>
<evidence type="ECO:0000313" key="2">
    <source>
        <dbReference type="EMBL" id="RNM29112.1"/>
    </source>
</evidence>
<keyword evidence="3" id="KW-1185">Reference proteome</keyword>
<accession>A0A3N0HYA7</accession>
<feature type="transmembrane region" description="Helical" evidence="1">
    <location>
        <begin position="93"/>
        <end position="116"/>
    </location>
</feature>
<dbReference type="RefSeq" id="WP_128521161.1">
    <property type="nucleotide sequence ID" value="NZ_JAQXZP010000005.1"/>
</dbReference>
<reference evidence="2 3" key="1">
    <citation type="submission" date="2018-11" db="EMBL/GenBank/DDBJ databases">
        <title>Clostridium sp. nov., a member of the family Erysipelotrichaceae isolated from pig faeces.</title>
        <authorList>
            <person name="Chang Y.-H."/>
        </authorList>
    </citation>
    <scope>NUCLEOTIDE SEQUENCE [LARGE SCALE GENOMIC DNA]</scope>
    <source>
        <strain evidence="2 3">YH-panp20</strain>
    </source>
</reference>
<evidence type="ECO:0000256" key="1">
    <source>
        <dbReference type="SAM" id="Phobius"/>
    </source>
</evidence>